<evidence type="ECO:0000313" key="4">
    <source>
        <dbReference type="Proteomes" id="UP000244892"/>
    </source>
</evidence>
<dbReference type="KEGG" id="aon:DEH84_06175"/>
<reference evidence="3 4" key="1">
    <citation type="submission" date="2018-05" db="EMBL/GenBank/DDBJ databases">
        <title>complete genome sequence of Aquabacterium olei NBRC 110486.</title>
        <authorList>
            <person name="Tang B."/>
            <person name="Chang J."/>
            <person name="Zhang L."/>
            <person name="Yang H."/>
        </authorList>
    </citation>
    <scope>NUCLEOTIDE SEQUENCE [LARGE SCALE GENOMIC DNA]</scope>
    <source>
        <strain evidence="3 4">NBRC 110486</strain>
    </source>
</reference>
<dbReference type="InterPro" id="IPR013424">
    <property type="entry name" value="Ice-binding_C"/>
</dbReference>
<dbReference type="OrthoDB" id="9154446at2"/>
<evidence type="ECO:0000313" key="3">
    <source>
        <dbReference type="EMBL" id="AWI53062.1"/>
    </source>
</evidence>
<gene>
    <name evidence="3" type="ORF">DEH84_06175</name>
</gene>
<organism evidence="3 4">
    <name type="scientific">Aquabacterium olei</name>
    <dbReference type="NCBI Taxonomy" id="1296669"/>
    <lineage>
        <taxon>Bacteria</taxon>
        <taxon>Pseudomonadati</taxon>
        <taxon>Pseudomonadota</taxon>
        <taxon>Betaproteobacteria</taxon>
        <taxon>Burkholderiales</taxon>
        <taxon>Aquabacterium</taxon>
    </lineage>
</organism>
<feature type="domain" description="Ice-binding protein C-terminal" evidence="2">
    <location>
        <begin position="173"/>
        <end position="197"/>
    </location>
</feature>
<evidence type="ECO:0000259" key="2">
    <source>
        <dbReference type="Pfam" id="PF07589"/>
    </source>
</evidence>
<keyword evidence="4" id="KW-1185">Reference proteome</keyword>
<name>A0A2U8FPS3_9BURK</name>
<sequence>MSKLSFVVKGVALAVAMVGSMSAQASTGGFVCAGTTSCDGTGSSVLSWSLSDAGLLTISNALQDGNQSFIAGVSFEVGSGDSVSFAGTTGDVSFQKATKEAAHLPTSLGWNVDYSVAALKPSSKAGVNAGESISFQLSGVSLADLGTPDFRFAVKLQGTALNGKGSEKLVAVVPEPSSYALVLAGLAVAGGLSRRRRGN</sequence>
<proteinExistence type="predicted"/>
<dbReference type="EMBL" id="CP029210">
    <property type="protein sequence ID" value="AWI53062.1"/>
    <property type="molecule type" value="Genomic_DNA"/>
</dbReference>
<evidence type="ECO:0000256" key="1">
    <source>
        <dbReference type="SAM" id="SignalP"/>
    </source>
</evidence>
<dbReference type="AlphaFoldDB" id="A0A2U8FPS3"/>
<dbReference type="RefSeq" id="WP_109035731.1">
    <property type="nucleotide sequence ID" value="NZ_CP029210.1"/>
</dbReference>
<dbReference type="Proteomes" id="UP000244892">
    <property type="component" value="Chromosome"/>
</dbReference>
<keyword evidence="1" id="KW-0732">Signal</keyword>
<feature type="chain" id="PRO_5016069504" description="Ice-binding protein C-terminal domain-containing protein" evidence="1">
    <location>
        <begin position="26"/>
        <end position="199"/>
    </location>
</feature>
<dbReference type="Pfam" id="PF07589">
    <property type="entry name" value="PEP-CTERM"/>
    <property type="match status" value="1"/>
</dbReference>
<feature type="signal peptide" evidence="1">
    <location>
        <begin position="1"/>
        <end position="25"/>
    </location>
</feature>
<protein>
    <recommendedName>
        <fullName evidence="2">Ice-binding protein C-terminal domain-containing protein</fullName>
    </recommendedName>
</protein>
<dbReference type="NCBIfam" id="TIGR02595">
    <property type="entry name" value="PEP_CTERM"/>
    <property type="match status" value="1"/>
</dbReference>
<accession>A0A2U8FPS3</accession>